<proteinExistence type="predicted"/>
<comment type="caution">
    <text evidence="1">The sequence shown here is derived from an EMBL/GenBank/DDBJ whole genome shotgun (WGS) entry which is preliminary data.</text>
</comment>
<evidence type="ECO:0000313" key="1">
    <source>
        <dbReference type="EMBL" id="MBB4681415.1"/>
    </source>
</evidence>
<organism evidence="1 2">
    <name type="scientific">Crossiella cryophila</name>
    <dbReference type="NCBI Taxonomy" id="43355"/>
    <lineage>
        <taxon>Bacteria</taxon>
        <taxon>Bacillati</taxon>
        <taxon>Actinomycetota</taxon>
        <taxon>Actinomycetes</taxon>
        <taxon>Pseudonocardiales</taxon>
        <taxon>Pseudonocardiaceae</taxon>
        <taxon>Crossiella</taxon>
    </lineage>
</organism>
<dbReference type="Proteomes" id="UP000533598">
    <property type="component" value="Unassembled WGS sequence"/>
</dbReference>
<dbReference type="EMBL" id="JACHMH010000001">
    <property type="protein sequence ID" value="MBB4681415.1"/>
    <property type="molecule type" value="Genomic_DNA"/>
</dbReference>
<sequence length="141" mass="15263">MGDEKPDSGDIKITVSRLQQFQSKVLQPMVDELAGNEHVRELSYVLDEKTRSLLAGSESFQPAKVLMDRYESATGTAPTLHTQFQELRTSLERLNKNIGDVVRIALAGEDENIKLSTELSAYQLGVIFGGKPAAGPGTGGS</sequence>
<gene>
    <name evidence="1" type="ORF">HNR67_007533</name>
</gene>
<name>A0A7W7CHM7_9PSEU</name>
<protein>
    <submittedName>
        <fullName evidence="1">Uncharacterized protein</fullName>
    </submittedName>
</protein>
<reference evidence="1 2" key="1">
    <citation type="submission" date="2020-08" db="EMBL/GenBank/DDBJ databases">
        <title>Sequencing the genomes of 1000 actinobacteria strains.</title>
        <authorList>
            <person name="Klenk H.-P."/>
        </authorList>
    </citation>
    <scope>NUCLEOTIDE SEQUENCE [LARGE SCALE GENOMIC DNA]</scope>
    <source>
        <strain evidence="1 2">DSM 44230</strain>
    </source>
</reference>
<accession>A0A7W7CHM7</accession>
<dbReference type="AlphaFoldDB" id="A0A7W7CHM7"/>
<evidence type="ECO:0000313" key="2">
    <source>
        <dbReference type="Proteomes" id="UP000533598"/>
    </source>
</evidence>
<dbReference type="RefSeq" id="WP_185007972.1">
    <property type="nucleotide sequence ID" value="NZ_BAAAUI010000008.1"/>
</dbReference>
<keyword evidence="2" id="KW-1185">Reference proteome</keyword>